<keyword evidence="3" id="KW-1185">Reference proteome</keyword>
<dbReference type="STRING" id="342668.A0A1B8GLZ7"/>
<reference evidence="3" key="2">
    <citation type="journal article" date="2018" name="Nat. Commun.">
        <title>Extreme sensitivity to ultraviolet light in the fungal pathogen causing white-nose syndrome of bats.</title>
        <authorList>
            <person name="Palmer J.M."/>
            <person name="Drees K.P."/>
            <person name="Foster J.T."/>
            <person name="Lindner D.L."/>
        </authorList>
    </citation>
    <scope>NUCLEOTIDE SEQUENCE [LARGE SCALE GENOMIC DNA]</scope>
    <source>
        <strain evidence="3">UAMH 10579</strain>
    </source>
</reference>
<dbReference type="EMBL" id="KV460225">
    <property type="protein sequence ID" value="OBT96862.1"/>
    <property type="molecule type" value="Genomic_DNA"/>
</dbReference>
<name>A0A1B8GLZ7_9PEZI</name>
<dbReference type="RefSeq" id="XP_018130595.1">
    <property type="nucleotide sequence ID" value="XM_018274943.2"/>
</dbReference>
<evidence type="ECO:0000313" key="3">
    <source>
        <dbReference type="Proteomes" id="UP000091956"/>
    </source>
</evidence>
<protein>
    <recommendedName>
        <fullName evidence="1">Dienelactone hydrolase domain-containing protein</fullName>
    </recommendedName>
</protein>
<gene>
    <name evidence="2" type="ORF">VE01_05479</name>
</gene>
<proteinExistence type="predicted"/>
<evidence type="ECO:0000259" key="1">
    <source>
        <dbReference type="Pfam" id="PF01738"/>
    </source>
</evidence>
<accession>A0A1B8GLZ7</accession>
<dbReference type="Gene3D" id="3.40.50.1820">
    <property type="entry name" value="alpha/beta hydrolase"/>
    <property type="match status" value="1"/>
</dbReference>
<dbReference type="OrthoDB" id="17560at2759"/>
<evidence type="ECO:0000313" key="2">
    <source>
        <dbReference type="EMBL" id="OBT96862.1"/>
    </source>
</evidence>
<dbReference type="InterPro" id="IPR029058">
    <property type="entry name" value="AB_hydrolase_fold"/>
</dbReference>
<dbReference type="AlphaFoldDB" id="A0A1B8GLZ7"/>
<dbReference type="PANTHER" id="PTHR17630">
    <property type="entry name" value="DIENELACTONE HYDROLASE"/>
    <property type="match status" value="1"/>
</dbReference>
<feature type="domain" description="Dienelactone hydrolase" evidence="1">
    <location>
        <begin position="29"/>
        <end position="272"/>
    </location>
</feature>
<reference evidence="2 3" key="1">
    <citation type="submission" date="2016-03" db="EMBL/GenBank/DDBJ databases">
        <title>Comparative genomics of Pseudogymnoascus destructans, the fungus causing white-nose syndrome of bats.</title>
        <authorList>
            <person name="Palmer J.M."/>
            <person name="Drees K.P."/>
            <person name="Foster J.T."/>
            <person name="Lindner D.L."/>
        </authorList>
    </citation>
    <scope>NUCLEOTIDE SEQUENCE [LARGE SCALE GENOMIC DNA]</scope>
    <source>
        <strain evidence="2 3">UAMH 10579</strain>
    </source>
</reference>
<sequence length="280" mass="30556">MAAPSCKNCLTGYMKTEKPTGTVSTIHGLETYVATPPNAPKGLIVMIPDIFGWETNNSRLLADSLSQDGDFLVYLPDFMNGTAPPPGTMELMDSLLGPSPSLATTIFYKPVWAVQFASAAIPFLARNRDAVVRPRIYDFHHAVRSDPSTAHLGLGSAGYCWGGKYTIHLCQEDGMVDAGFAAHPSKVAFPQDWEKVAKPLAVAIGDVDMVIGIEDVRKIEGLLEGRKELESEVRVYEGAKHGFAVRADPKDEGQTRSAVESQRQSLEWFGRFLKGKGKQK</sequence>
<dbReference type="GO" id="GO:0016787">
    <property type="term" value="F:hydrolase activity"/>
    <property type="evidence" value="ECO:0007669"/>
    <property type="project" value="InterPro"/>
</dbReference>
<dbReference type="Pfam" id="PF01738">
    <property type="entry name" value="DLH"/>
    <property type="match status" value="1"/>
</dbReference>
<dbReference type="Proteomes" id="UP000091956">
    <property type="component" value="Unassembled WGS sequence"/>
</dbReference>
<dbReference type="InterPro" id="IPR002925">
    <property type="entry name" value="Dienelactn_hydro"/>
</dbReference>
<dbReference type="SUPFAM" id="SSF53474">
    <property type="entry name" value="alpha/beta-Hydrolases"/>
    <property type="match status" value="1"/>
</dbReference>
<organism evidence="2 3">
    <name type="scientific">Pseudogymnoascus verrucosus</name>
    <dbReference type="NCBI Taxonomy" id="342668"/>
    <lineage>
        <taxon>Eukaryota</taxon>
        <taxon>Fungi</taxon>
        <taxon>Dikarya</taxon>
        <taxon>Ascomycota</taxon>
        <taxon>Pezizomycotina</taxon>
        <taxon>Leotiomycetes</taxon>
        <taxon>Thelebolales</taxon>
        <taxon>Thelebolaceae</taxon>
        <taxon>Pseudogymnoascus</taxon>
    </lineage>
</organism>
<dbReference type="PANTHER" id="PTHR17630:SF105">
    <property type="entry name" value="DIENELACTONE HYDROLASE FAMILY PROTEIN (AFU_ORTHOLOGUE AFUA_4G08790)"/>
    <property type="match status" value="1"/>
</dbReference>
<dbReference type="GeneID" id="28838865"/>